<dbReference type="Proteomes" id="UP000011747">
    <property type="component" value="Unassembled WGS sequence"/>
</dbReference>
<evidence type="ECO:0000256" key="7">
    <source>
        <dbReference type="ARBA" id="ARBA00022989"/>
    </source>
</evidence>
<dbReference type="Gene3D" id="1.20.1740.10">
    <property type="entry name" value="Amino acid/polyamine transporter I"/>
    <property type="match status" value="1"/>
</dbReference>
<comment type="function">
    <text evidence="9">Component of the transport system for branched-chain amino acids.</text>
</comment>
<feature type="transmembrane region" description="Helical" evidence="9">
    <location>
        <begin position="148"/>
        <end position="166"/>
    </location>
</feature>
<proteinExistence type="inferred from homology"/>
<evidence type="ECO:0000313" key="11">
    <source>
        <dbReference type="Proteomes" id="UP000011747"/>
    </source>
</evidence>
<feature type="transmembrane region" description="Helical" evidence="9">
    <location>
        <begin position="115"/>
        <end position="136"/>
    </location>
</feature>
<feature type="transmembrane region" description="Helical" evidence="9">
    <location>
        <begin position="402"/>
        <end position="426"/>
    </location>
</feature>
<dbReference type="GO" id="GO:0015188">
    <property type="term" value="F:L-isoleucine transmembrane transporter activity"/>
    <property type="evidence" value="ECO:0007669"/>
    <property type="project" value="TreeGrafter"/>
</dbReference>
<keyword evidence="6 9" id="KW-0029">Amino-acid transport</keyword>
<evidence type="ECO:0000256" key="1">
    <source>
        <dbReference type="ARBA" id="ARBA00004651"/>
    </source>
</evidence>
<feature type="transmembrane region" description="Helical" evidence="9">
    <location>
        <begin position="37"/>
        <end position="61"/>
    </location>
</feature>
<feature type="transmembrane region" description="Helical" evidence="9">
    <location>
        <begin position="315"/>
        <end position="335"/>
    </location>
</feature>
<dbReference type="PANTHER" id="PTHR30588:SF0">
    <property type="entry name" value="BRANCHED-CHAIN AMINO ACID PERMEASE BRNQ"/>
    <property type="match status" value="1"/>
</dbReference>
<dbReference type="GO" id="GO:0015190">
    <property type="term" value="F:L-leucine transmembrane transporter activity"/>
    <property type="evidence" value="ECO:0007669"/>
    <property type="project" value="TreeGrafter"/>
</dbReference>
<dbReference type="GO" id="GO:0015820">
    <property type="term" value="P:L-leucine transport"/>
    <property type="evidence" value="ECO:0007669"/>
    <property type="project" value="TreeGrafter"/>
</dbReference>
<name>G9QGZ6_9BACI</name>
<feature type="transmembrane region" description="Helical" evidence="9">
    <location>
        <begin position="278"/>
        <end position="303"/>
    </location>
</feature>
<dbReference type="NCBIfam" id="TIGR00796">
    <property type="entry name" value="livcs"/>
    <property type="match status" value="1"/>
</dbReference>
<feature type="transmembrane region" description="Helical" evidence="9">
    <location>
        <begin position="370"/>
        <end position="390"/>
    </location>
</feature>
<keyword evidence="4" id="KW-1003">Cell membrane</keyword>
<dbReference type="GO" id="GO:0015818">
    <property type="term" value="P:isoleucine transport"/>
    <property type="evidence" value="ECO:0007669"/>
    <property type="project" value="TreeGrafter"/>
</dbReference>
<accession>G9QGZ6</accession>
<evidence type="ECO:0000256" key="9">
    <source>
        <dbReference type="RuleBase" id="RU362122"/>
    </source>
</evidence>
<reference evidence="10 11" key="1">
    <citation type="submission" date="2011-09" db="EMBL/GenBank/DDBJ databases">
        <title>The Genome Sequence of Bacillus smithii 7_3_47FAA.</title>
        <authorList>
            <consortium name="The Broad Institute Genome Sequencing Platform"/>
            <person name="Earl A."/>
            <person name="Ward D."/>
            <person name="Feldgarden M."/>
            <person name="Gevers D."/>
            <person name="Daigneault M."/>
            <person name="Strauss J."/>
            <person name="Allen-Vercoe E."/>
            <person name="Young S.K."/>
            <person name="Zeng Q."/>
            <person name="Gargeya S."/>
            <person name="Fitzgerald M."/>
            <person name="Haas B."/>
            <person name="Abouelleil A."/>
            <person name="Alvarado L."/>
            <person name="Arachchi H.M."/>
            <person name="Berlin A."/>
            <person name="Brown A."/>
            <person name="Chapman S.B."/>
            <person name="Chen Z."/>
            <person name="Dunbar C."/>
            <person name="Freedman E."/>
            <person name="Gearin G."/>
            <person name="Goldberg J."/>
            <person name="Griggs A."/>
            <person name="Gujja S."/>
            <person name="Heiman D."/>
            <person name="Howarth C."/>
            <person name="Larson L."/>
            <person name="Lui A."/>
            <person name="MacDonald P.J.P."/>
            <person name="Montmayeur A."/>
            <person name="Murphy C."/>
            <person name="Neiman D."/>
            <person name="Pearson M."/>
            <person name="Priest M."/>
            <person name="Roberts A."/>
            <person name="Saif S."/>
            <person name="Shea T."/>
            <person name="Shenoy N."/>
            <person name="Sisk P."/>
            <person name="Stolte C."/>
            <person name="Sykes S."/>
            <person name="Wortman J."/>
            <person name="Nusbaum C."/>
            <person name="Birren B."/>
        </authorList>
    </citation>
    <scope>NUCLEOTIDE SEQUENCE [LARGE SCALE GENOMIC DNA]</scope>
    <source>
        <strain evidence="10 11">7_3_47FAA</strain>
    </source>
</reference>
<evidence type="ECO:0000256" key="6">
    <source>
        <dbReference type="ARBA" id="ARBA00022970"/>
    </source>
</evidence>
<dbReference type="PATRIC" id="fig|665952.3.peg.165"/>
<dbReference type="EMBL" id="ACWF01000005">
    <property type="protein sequence ID" value="EHL79633.1"/>
    <property type="molecule type" value="Genomic_DNA"/>
</dbReference>
<dbReference type="InterPro" id="IPR004685">
    <property type="entry name" value="Brnchd-chn_aa_trnsp_Livcs"/>
</dbReference>
<gene>
    <name evidence="10" type="ORF">HMPREF1015_01055</name>
</gene>
<dbReference type="RefSeq" id="WP_003352443.1">
    <property type="nucleotide sequence ID" value="NZ_JH414740.1"/>
</dbReference>
<feature type="transmembrane region" description="Helical" evidence="9">
    <location>
        <begin position="7"/>
        <end position="25"/>
    </location>
</feature>
<keyword evidence="3 9" id="KW-0813">Transport</keyword>
<keyword evidence="11" id="KW-1185">Reference proteome</keyword>
<dbReference type="GO" id="GO:0005304">
    <property type="term" value="F:L-valine transmembrane transporter activity"/>
    <property type="evidence" value="ECO:0007669"/>
    <property type="project" value="TreeGrafter"/>
</dbReference>
<feature type="transmembrane region" description="Helical" evidence="9">
    <location>
        <begin position="223"/>
        <end position="247"/>
    </location>
</feature>
<comment type="caution">
    <text evidence="10">The sequence shown here is derived from an EMBL/GenBank/DDBJ whole genome shotgun (WGS) entry which is preliminary data.</text>
</comment>
<evidence type="ECO:0000256" key="3">
    <source>
        <dbReference type="ARBA" id="ARBA00022448"/>
    </source>
</evidence>
<dbReference type="GO" id="GO:0005886">
    <property type="term" value="C:plasma membrane"/>
    <property type="evidence" value="ECO:0007669"/>
    <property type="project" value="UniProtKB-SubCell"/>
</dbReference>
<feature type="transmembrane region" description="Helical" evidence="9">
    <location>
        <begin position="73"/>
        <end position="95"/>
    </location>
</feature>
<protein>
    <recommendedName>
        <fullName evidence="9">Branched-chain amino acid transport system carrier protein</fullName>
    </recommendedName>
</protein>
<dbReference type="PANTHER" id="PTHR30588">
    <property type="entry name" value="BRANCHED-CHAIN AMINO ACID TRANSPORT SYSTEM 2 CARRIER PROTEIN"/>
    <property type="match status" value="1"/>
</dbReference>
<keyword evidence="7 9" id="KW-1133">Transmembrane helix</keyword>
<keyword evidence="5 9" id="KW-0812">Transmembrane</keyword>
<feature type="transmembrane region" description="Helical" evidence="9">
    <location>
        <begin position="192"/>
        <end position="211"/>
    </location>
</feature>
<dbReference type="HOGENOM" id="CLU_036807_0_1_9"/>
<organism evidence="10 11">
    <name type="scientific">Bacillus smithii 7_3_47FAA</name>
    <dbReference type="NCBI Taxonomy" id="665952"/>
    <lineage>
        <taxon>Bacteria</taxon>
        <taxon>Bacillati</taxon>
        <taxon>Bacillota</taxon>
        <taxon>Bacilli</taxon>
        <taxon>Bacillales</taxon>
        <taxon>Bacillaceae</taxon>
        <taxon>Bacillus</taxon>
    </lineage>
</organism>
<evidence type="ECO:0000256" key="2">
    <source>
        <dbReference type="ARBA" id="ARBA00008540"/>
    </source>
</evidence>
<comment type="subcellular location">
    <subcellularLocation>
        <location evidence="1 9">Cell membrane</location>
        <topology evidence="1 9">Multi-pass membrane protein</topology>
    </subcellularLocation>
</comment>
<comment type="similarity">
    <text evidence="2 9">Belongs to the branched chain amino acid transporter family.</text>
</comment>
<evidence type="ECO:0000256" key="4">
    <source>
        <dbReference type="ARBA" id="ARBA00022475"/>
    </source>
</evidence>
<evidence type="ECO:0000256" key="5">
    <source>
        <dbReference type="ARBA" id="ARBA00022692"/>
    </source>
</evidence>
<dbReference type="AlphaFoldDB" id="G9QGZ6"/>
<feature type="transmembrane region" description="Helical" evidence="9">
    <location>
        <begin position="341"/>
        <end position="358"/>
    </location>
</feature>
<sequence>MKRKELWVVGLMLFALFFGAGNLIFPPLLGIQSGRSFWSAIAGFIITGVGLPIIAVAAVALSRNGVLSIAEKVHPRFALFFAVVIYLVIGPFFAIPRGANVAFEMGVKPFLSNEAASFSLFLFSIIFFILILWLSLNPSKMVDRVGELLTPLLLASIAVLCVTGFLKLDGSIQPPSAEYSHAPLAKGFMEGYLTMDAIAALAFGIVVVNALKERGIENGKKMVAMTVKAGVIAGSGLALVYIGTGYIGVKMATHGSFENGGEILSKAANLLFGAGGKVLLGIIVALAVLTTCIGLVVACAQFFAERLPAVSYKKFVILITIISFLISNIGLNQIISISVPILSMIYPLAIVLIVLSFIDHYSKGISERVYQGAILFTAVFSLYDGLKAFGFNWEWLNHSLSWVPLFSVGLGWLLPSILGGIIGWVLSSSRTKKKWTPAKMKQ</sequence>
<dbReference type="Pfam" id="PF05525">
    <property type="entry name" value="Branch_AA_trans"/>
    <property type="match status" value="1"/>
</dbReference>
<evidence type="ECO:0000313" key="10">
    <source>
        <dbReference type="EMBL" id="EHL79633.1"/>
    </source>
</evidence>
<evidence type="ECO:0000256" key="8">
    <source>
        <dbReference type="ARBA" id="ARBA00023136"/>
    </source>
</evidence>
<keyword evidence="8 9" id="KW-0472">Membrane</keyword>